<evidence type="ECO:0000313" key="5">
    <source>
        <dbReference type="Proteomes" id="UP000193498"/>
    </source>
</evidence>
<dbReference type="GO" id="GO:0001965">
    <property type="term" value="F:G-protein alpha-subunit binding"/>
    <property type="evidence" value="ECO:0007669"/>
    <property type="project" value="TreeGrafter"/>
</dbReference>
<keyword evidence="3" id="KW-0143">Chaperone</keyword>
<dbReference type="GO" id="GO:0007186">
    <property type="term" value="P:G protein-coupled receptor signaling pathway"/>
    <property type="evidence" value="ECO:0007669"/>
    <property type="project" value="TreeGrafter"/>
</dbReference>
<evidence type="ECO:0000313" key="4">
    <source>
        <dbReference type="EMBL" id="ORX86160.1"/>
    </source>
</evidence>
<dbReference type="Pfam" id="PF10165">
    <property type="entry name" value="Ric8"/>
    <property type="match status" value="1"/>
</dbReference>
<keyword evidence="2" id="KW-0344">Guanine-nucleotide releasing factor</keyword>
<dbReference type="InParanoid" id="A0A1Y1XK76"/>
<dbReference type="Proteomes" id="UP000193498">
    <property type="component" value="Unassembled WGS sequence"/>
</dbReference>
<comment type="similarity">
    <text evidence="1">Belongs to the synembryn family.</text>
</comment>
<dbReference type="PANTHER" id="PTHR12425">
    <property type="entry name" value="SYNEMBRYN"/>
    <property type="match status" value="1"/>
</dbReference>
<keyword evidence="5" id="KW-1185">Reference proteome</keyword>
<organism evidence="4 5">
    <name type="scientific">Basidiobolus meristosporus CBS 931.73</name>
    <dbReference type="NCBI Taxonomy" id="1314790"/>
    <lineage>
        <taxon>Eukaryota</taxon>
        <taxon>Fungi</taxon>
        <taxon>Fungi incertae sedis</taxon>
        <taxon>Zoopagomycota</taxon>
        <taxon>Entomophthoromycotina</taxon>
        <taxon>Basidiobolomycetes</taxon>
        <taxon>Basidiobolales</taxon>
        <taxon>Basidiobolaceae</taxon>
        <taxon>Basidiobolus</taxon>
    </lineage>
</organism>
<name>A0A1Y1XK76_9FUNG</name>
<dbReference type="GO" id="GO:0005085">
    <property type="term" value="F:guanyl-nucleotide exchange factor activity"/>
    <property type="evidence" value="ECO:0007669"/>
    <property type="project" value="UniProtKB-KW"/>
</dbReference>
<reference evidence="4 5" key="1">
    <citation type="submission" date="2016-07" db="EMBL/GenBank/DDBJ databases">
        <title>Pervasive Adenine N6-methylation of Active Genes in Fungi.</title>
        <authorList>
            <consortium name="DOE Joint Genome Institute"/>
            <person name="Mondo S.J."/>
            <person name="Dannebaum R.O."/>
            <person name="Kuo R.C."/>
            <person name="Labutti K."/>
            <person name="Haridas S."/>
            <person name="Kuo A."/>
            <person name="Salamov A."/>
            <person name="Ahrendt S.R."/>
            <person name="Lipzen A."/>
            <person name="Sullivan W."/>
            <person name="Andreopoulos W.B."/>
            <person name="Clum A."/>
            <person name="Lindquist E."/>
            <person name="Daum C."/>
            <person name="Ramamoorthy G.K."/>
            <person name="Gryganskyi A."/>
            <person name="Culley D."/>
            <person name="Magnuson J.K."/>
            <person name="James T.Y."/>
            <person name="O'Malley M.A."/>
            <person name="Stajich J.E."/>
            <person name="Spatafora J.W."/>
            <person name="Visel A."/>
            <person name="Grigoriev I.V."/>
        </authorList>
    </citation>
    <scope>NUCLEOTIDE SEQUENCE [LARGE SCALE GENOMIC DNA]</scope>
    <source>
        <strain evidence="4 5">CBS 931.73</strain>
    </source>
</reference>
<evidence type="ECO:0000256" key="2">
    <source>
        <dbReference type="ARBA" id="ARBA00022658"/>
    </source>
</evidence>
<accession>A0A1Y1XK76</accession>
<evidence type="ECO:0000256" key="1">
    <source>
        <dbReference type="ARBA" id="ARBA00009049"/>
    </source>
</evidence>
<dbReference type="STRING" id="1314790.A0A1Y1XK76"/>
<dbReference type="PANTHER" id="PTHR12425:SF5">
    <property type="entry name" value="SYNEMBRYN"/>
    <property type="match status" value="1"/>
</dbReference>
<evidence type="ECO:0000256" key="3">
    <source>
        <dbReference type="ARBA" id="ARBA00023186"/>
    </source>
</evidence>
<proteinExistence type="inferred from homology"/>
<gene>
    <name evidence="4" type="ORF">K493DRAFT_83766</name>
</gene>
<sequence>MEFYTSLEDRRNSKSITEALGNDLARSQASSLQSRQNLVAALVSDLANEEIFSHWDAQALLFVLQGLKMLCREVETAKNLYTTEGIRALMRHAGLLPTVSLDDSAVTQESLRCLANCLLLDPGTRELFYSQDGADLLASKLLSAPLSRDSEFLFGRILFLATVSNSKSVSVLANNPEFLNKVGSIICQCIDTQPGTSPSQFSPEMTISEYLKMLFNMVTNFTSSVESKDTANADRTLKQELSANYSSLIPTLIRVITEIPCEPSAPISPPHSHAMHVLLNISIIGFESLWFPEDSAEPLALVTKLIEILVSVSNLRSTEESRSSEDMDTFFPPFLILMSNIAKENPAAHDLMKEQLLPDDIDRSKPLGKGRSVSDFLISLLTAGAMSRTKDTVGEFLFTLCDQDSSKFVAHVGYGNAIGFLTNHGIPFAPPNSHSQGEDGAEINPVTGQYLDNEPPDLSTMTDEEKEREAERLFVLFERLNKTGVVKVKNPVVEAMQSGKIHEIDDQD</sequence>
<dbReference type="GO" id="GO:0005737">
    <property type="term" value="C:cytoplasm"/>
    <property type="evidence" value="ECO:0007669"/>
    <property type="project" value="TreeGrafter"/>
</dbReference>
<dbReference type="InterPro" id="IPR019318">
    <property type="entry name" value="Gua_nucleotide_exch_fac_Ric8"/>
</dbReference>
<dbReference type="AlphaFoldDB" id="A0A1Y1XK76"/>
<comment type="caution">
    <text evidence="4">The sequence shown here is derived from an EMBL/GenBank/DDBJ whole genome shotgun (WGS) entry which is preliminary data.</text>
</comment>
<evidence type="ECO:0008006" key="6">
    <source>
        <dbReference type="Google" id="ProtNLM"/>
    </source>
</evidence>
<dbReference type="OrthoDB" id="5585685at2759"/>
<dbReference type="FunCoup" id="A0A1Y1XK76">
    <property type="interactions" value="695"/>
</dbReference>
<dbReference type="EMBL" id="MCFE01000576">
    <property type="protein sequence ID" value="ORX86160.1"/>
    <property type="molecule type" value="Genomic_DNA"/>
</dbReference>
<protein>
    <recommendedName>
        <fullName evidence="6">Guanine nucleotide exchange factor</fullName>
    </recommendedName>
</protein>